<dbReference type="GO" id="GO:0007165">
    <property type="term" value="P:signal transduction"/>
    <property type="evidence" value="ECO:0007669"/>
    <property type="project" value="UniProtKB-KW"/>
</dbReference>
<dbReference type="Pfam" id="PF00672">
    <property type="entry name" value="HAMP"/>
    <property type="match status" value="1"/>
</dbReference>
<dbReference type="InterPro" id="IPR029151">
    <property type="entry name" value="Sensor-like_sf"/>
</dbReference>
<dbReference type="Pfam" id="PF17203">
    <property type="entry name" value="sCache_3_2"/>
    <property type="match status" value="1"/>
</dbReference>
<comment type="similarity">
    <text evidence="7">Belongs to the methyl-accepting chemotaxis (MCP) protein family.</text>
</comment>
<dbReference type="Gene3D" id="3.30.450.20">
    <property type="entry name" value="PAS domain"/>
    <property type="match status" value="1"/>
</dbReference>
<comment type="caution">
    <text evidence="13">The sequence shown here is derived from an EMBL/GenBank/DDBJ whole genome shotgun (WGS) entry which is preliminary data.</text>
</comment>
<dbReference type="SUPFAM" id="SSF103190">
    <property type="entry name" value="Sensory domain-like"/>
    <property type="match status" value="1"/>
</dbReference>
<feature type="compositionally biased region" description="Low complexity" evidence="9">
    <location>
        <begin position="280"/>
        <end position="293"/>
    </location>
</feature>
<accession>A0A9D5JZY7</accession>
<dbReference type="SMART" id="SM00283">
    <property type="entry name" value="MA"/>
    <property type="match status" value="1"/>
</dbReference>
<evidence type="ECO:0000256" key="5">
    <source>
        <dbReference type="ARBA" id="ARBA00022989"/>
    </source>
</evidence>
<keyword evidence="3" id="KW-0145">Chemotaxis</keyword>
<dbReference type="GO" id="GO:0005886">
    <property type="term" value="C:plasma membrane"/>
    <property type="evidence" value="ECO:0007669"/>
    <property type="project" value="UniProtKB-SubCell"/>
</dbReference>
<keyword evidence="2" id="KW-1003">Cell membrane</keyword>
<sequence>MKSSLRTKLVFSVGIIILLVLVTNTLVHVRSLKQNYLEAIEWRAEALAQPIVSSALQSSSALQRSINTDYRAILGTLALQCIQIHELNQEKGVSHVAVIDGSGEIAAHNNRDLWNTPIESPQLLAQLEQHENATLLDGETYHTLIPIIDEEDTYMGTIDIGVPKQVVDEKVYTVVLHTGWILILFLIVACVALSLLASRLVIRPVKELMATFESIADGNLQQTITTTRKDEIGQLFMAIKRMVASLKNVIAEVKATSDNVAASSKSMSSGAETLSQGSTQQAAAAEEASSSMEQMAANIRQNAENALQTEKIAVNTAQGAREGGQAVAETVTAMQQITEKIGIIEDIARQTRLLSLNATIEAARAAEHGKGFAVVASEVRALAERSQTAASEINALANSSLAVAERAGSMLIELVPDIQQTADLIQEISAAGKEQDSGVEQINKAIQQLDQVIQQNASVSQNMAATAEELAGQATQLQTTISFFRVDETPQSPQRRKEAPALPLQKNKTATETSSIHEERPVAPNRSPGYTIDLETRQQKKDELDTDFERY</sequence>
<dbReference type="Gene3D" id="1.10.287.950">
    <property type="entry name" value="Methyl-accepting chemotaxis protein"/>
    <property type="match status" value="1"/>
</dbReference>
<dbReference type="Pfam" id="PF00015">
    <property type="entry name" value="MCPsignal"/>
    <property type="match status" value="1"/>
</dbReference>
<evidence type="ECO:0000256" key="7">
    <source>
        <dbReference type="ARBA" id="ARBA00029447"/>
    </source>
</evidence>
<organism evidence="13 14">
    <name type="scientific">candidate division KSB3 bacterium</name>
    <dbReference type="NCBI Taxonomy" id="2044937"/>
    <lineage>
        <taxon>Bacteria</taxon>
        <taxon>candidate division KSB3</taxon>
    </lineage>
</organism>
<protein>
    <submittedName>
        <fullName evidence="13">HAMP domain-containing protein</fullName>
    </submittedName>
</protein>
<feature type="domain" description="HAMP" evidence="12">
    <location>
        <begin position="199"/>
        <end position="251"/>
    </location>
</feature>
<evidence type="ECO:0000259" key="12">
    <source>
        <dbReference type="PROSITE" id="PS50885"/>
    </source>
</evidence>
<dbReference type="InterPro" id="IPR051310">
    <property type="entry name" value="MCP_chemotaxis"/>
</dbReference>
<evidence type="ECO:0000256" key="3">
    <source>
        <dbReference type="ARBA" id="ARBA00022500"/>
    </source>
</evidence>
<dbReference type="FunFam" id="1.10.287.950:FF:000001">
    <property type="entry name" value="Methyl-accepting chemotaxis sensory transducer"/>
    <property type="match status" value="1"/>
</dbReference>
<evidence type="ECO:0000259" key="11">
    <source>
        <dbReference type="PROSITE" id="PS50111"/>
    </source>
</evidence>
<name>A0A9D5JZY7_9BACT</name>
<dbReference type="PANTHER" id="PTHR43531:SF11">
    <property type="entry name" value="METHYL-ACCEPTING CHEMOTAXIS PROTEIN 3"/>
    <property type="match status" value="1"/>
</dbReference>
<dbReference type="PANTHER" id="PTHR43531">
    <property type="entry name" value="PROTEIN ICFG"/>
    <property type="match status" value="1"/>
</dbReference>
<evidence type="ECO:0000256" key="6">
    <source>
        <dbReference type="ARBA" id="ARBA00023136"/>
    </source>
</evidence>
<feature type="domain" description="Methyl-accepting transducer" evidence="11">
    <location>
        <begin position="256"/>
        <end position="471"/>
    </location>
</feature>
<reference evidence="13" key="1">
    <citation type="submission" date="2019-11" db="EMBL/GenBank/DDBJ databases">
        <title>Microbial mats filling the niche in hypersaline microbial mats.</title>
        <authorList>
            <person name="Wong H.L."/>
            <person name="Macleod F.I."/>
            <person name="White R.A. III"/>
            <person name="Burns B.P."/>
        </authorList>
    </citation>
    <scope>NUCLEOTIDE SEQUENCE</scope>
    <source>
        <strain evidence="13">Rbin_158</strain>
    </source>
</reference>
<feature type="compositionally biased region" description="Basic and acidic residues" evidence="9">
    <location>
        <begin position="534"/>
        <end position="551"/>
    </location>
</feature>
<feature type="region of interest" description="Disordered" evidence="9">
    <location>
        <begin position="487"/>
        <end position="551"/>
    </location>
</feature>
<evidence type="ECO:0000313" key="14">
    <source>
        <dbReference type="Proteomes" id="UP000649604"/>
    </source>
</evidence>
<dbReference type="SUPFAM" id="SSF58104">
    <property type="entry name" value="Methyl-accepting chemotaxis protein (MCP) signaling domain"/>
    <property type="match status" value="1"/>
</dbReference>
<dbReference type="InterPro" id="IPR004089">
    <property type="entry name" value="MCPsignal_dom"/>
</dbReference>
<evidence type="ECO:0000256" key="4">
    <source>
        <dbReference type="ARBA" id="ARBA00022692"/>
    </source>
</evidence>
<dbReference type="EMBL" id="WJJP01000738">
    <property type="protein sequence ID" value="MBD3327459.1"/>
    <property type="molecule type" value="Genomic_DNA"/>
</dbReference>
<evidence type="ECO:0000313" key="13">
    <source>
        <dbReference type="EMBL" id="MBD3327459.1"/>
    </source>
</evidence>
<evidence type="ECO:0000256" key="2">
    <source>
        <dbReference type="ARBA" id="ARBA00022475"/>
    </source>
</evidence>
<dbReference type="InterPro" id="IPR033463">
    <property type="entry name" value="sCache_3"/>
</dbReference>
<dbReference type="PROSITE" id="PS50111">
    <property type="entry name" value="CHEMOTAXIS_TRANSDUC_2"/>
    <property type="match status" value="1"/>
</dbReference>
<keyword evidence="4 10" id="KW-0812">Transmembrane</keyword>
<keyword evidence="6 10" id="KW-0472">Membrane</keyword>
<feature type="compositionally biased region" description="Polar residues" evidence="9">
    <location>
        <begin position="261"/>
        <end position="279"/>
    </location>
</feature>
<dbReference type="GO" id="GO:0004888">
    <property type="term" value="F:transmembrane signaling receptor activity"/>
    <property type="evidence" value="ECO:0007669"/>
    <property type="project" value="InterPro"/>
</dbReference>
<dbReference type="PRINTS" id="PR00260">
    <property type="entry name" value="CHEMTRNSDUCR"/>
</dbReference>
<keyword evidence="8" id="KW-0807">Transducer</keyword>
<keyword evidence="5 10" id="KW-1133">Transmembrane helix</keyword>
<dbReference type="PROSITE" id="PS50885">
    <property type="entry name" value="HAMP"/>
    <property type="match status" value="1"/>
</dbReference>
<evidence type="ECO:0000256" key="1">
    <source>
        <dbReference type="ARBA" id="ARBA00004651"/>
    </source>
</evidence>
<dbReference type="CDD" id="cd06225">
    <property type="entry name" value="HAMP"/>
    <property type="match status" value="1"/>
</dbReference>
<dbReference type="Proteomes" id="UP000649604">
    <property type="component" value="Unassembled WGS sequence"/>
</dbReference>
<dbReference type="GO" id="GO:0006935">
    <property type="term" value="P:chemotaxis"/>
    <property type="evidence" value="ECO:0007669"/>
    <property type="project" value="UniProtKB-KW"/>
</dbReference>
<evidence type="ECO:0000256" key="9">
    <source>
        <dbReference type="SAM" id="MobiDB-lite"/>
    </source>
</evidence>
<evidence type="ECO:0000256" key="8">
    <source>
        <dbReference type="PROSITE-ProRule" id="PRU00284"/>
    </source>
</evidence>
<evidence type="ECO:0000256" key="10">
    <source>
        <dbReference type="SAM" id="Phobius"/>
    </source>
</evidence>
<gene>
    <name evidence="13" type="ORF">GF339_22930</name>
</gene>
<proteinExistence type="inferred from homology"/>
<dbReference type="AlphaFoldDB" id="A0A9D5JZY7"/>
<feature type="transmembrane region" description="Helical" evidence="10">
    <location>
        <begin position="180"/>
        <end position="202"/>
    </location>
</feature>
<dbReference type="InterPro" id="IPR003660">
    <property type="entry name" value="HAMP_dom"/>
</dbReference>
<feature type="region of interest" description="Disordered" evidence="9">
    <location>
        <begin position="261"/>
        <end position="293"/>
    </location>
</feature>
<dbReference type="SMART" id="SM00304">
    <property type="entry name" value="HAMP"/>
    <property type="match status" value="1"/>
</dbReference>
<dbReference type="InterPro" id="IPR004090">
    <property type="entry name" value="Chemotax_Me-accpt_rcpt"/>
</dbReference>
<comment type="subcellular location">
    <subcellularLocation>
        <location evidence="1">Cell membrane</location>
        <topology evidence="1">Multi-pass membrane protein</topology>
    </subcellularLocation>
</comment>
<feature type="transmembrane region" description="Helical" evidence="10">
    <location>
        <begin position="9"/>
        <end position="27"/>
    </location>
</feature>